<feature type="region of interest" description="Disordered" evidence="12">
    <location>
        <begin position="150"/>
        <end position="214"/>
    </location>
</feature>
<dbReference type="PRINTS" id="PR01078">
    <property type="entry name" value="AMINACHANNEL"/>
</dbReference>
<dbReference type="Pfam" id="PF00858">
    <property type="entry name" value="ASC"/>
    <property type="match status" value="1"/>
</dbReference>
<evidence type="ECO:0000256" key="2">
    <source>
        <dbReference type="ARBA" id="ARBA00022448"/>
    </source>
</evidence>
<keyword evidence="3 11" id="KW-0894">Sodium channel</keyword>
<evidence type="ECO:0000256" key="5">
    <source>
        <dbReference type="ARBA" id="ARBA00022989"/>
    </source>
</evidence>
<keyword evidence="4 11" id="KW-0812">Transmembrane</keyword>
<dbReference type="Gene3D" id="2.60.470.10">
    <property type="entry name" value="Acid-sensing ion channels like domains"/>
    <property type="match status" value="1"/>
</dbReference>
<dbReference type="PANTHER" id="PTHR11690">
    <property type="entry name" value="AMILORIDE-SENSITIVE SODIUM CHANNEL-RELATED"/>
    <property type="match status" value="1"/>
</dbReference>
<comment type="subcellular location">
    <subcellularLocation>
        <location evidence="1">Membrane</location>
        <topology evidence="1">Multi-pass membrane protein</topology>
    </subcellularLocation>
</comment>
<evidence type="ECO:0000256" key="1">
    <source>
        <dbReference type="ARBA" id="ARBA00004141"/>
    </source>
</evidence>
<evidence type="ECO:0000256" key="4">
    <source>
        <dbReference type="ARBA" id="ARBA00022692"/>
    </source>
</evidence>
<evidence type="ECO:0000313" key="15">
    <source>
        <dbReference type="Proteomes" id="UP001283361"/>
    </source>
</evidence>
<evidence type="ECO:0000256" key="13">
    <source>
        <dbReference type="SAM" id="Phobius"/>
    </source>
</evidence>
<dbReference type="EMBL" id="JAWDGP010001522">
    <property type="protein sequence ID" value="KAK3790661.1"/>
    <property type="molecule type" value="Genomic_DNA"/>
</dbReference>
<reference evidence="14" key="1">
    <citation type="journal article" date="2023" name="G3 (Bethesda)">
        <title>A reference genome for the long-term kleptoplast-retaining sea slug Elysia crispata morphotype clarki.</title>
        <authorList>
            <person name="Eastman K.E."/>
            <person name="Pendleton A.L."/>
            <person name="Shaikh M.A."/>
            <person name="Suttiyut T."/>
            <person name="Ogas R."/>
            <person name="Tomko P."/>
            <person name="Gavelis G."/>
            <person name="Widhalm J.R."/>
            <person name="Wisecaver J.H."/>
        </authorList>
    </citation>
    <scope>NUCLEOTIDE SEQUENCE</scope>
    <source>
        <strain evidence="14">ECLA1</strain>
    </source>
</reference>
<name>A0AAE1ANZ7_9GAST</name>
<proteinExistence type="inferred from homology"/>
<dbReference type="InterPro" id="IPR001873">
    <property type="entry name" value="ENaC"/>
</dbReference>
<dbReference type="Gene3D" id="1.10.287.770">
    <property type="entry name" value="YojJ-like"/>
    <property type="match status" value="1"/>
</dbReference>
<organism evidence="14 15">
    <name type="scientific">Elysia crispata</name>
    <name type="common">lettuce slug</name>
    <dbReference type="NCBI Taxonomy" id="231223"/>
    <lineage>
        <taxon>Eukaryota</taxon>
        <taxon>Metazoa</taxon>
        <taxon>Spiralia</taxon>
        <taxon>Lophotrochozoa</taxon>
        <taxon>Mollusca</taxon>
        <taxon>Gastropoda</taxon>
        <taxon>Heterobranchia</taxon>
        <taxon>Euthyneura</taxon>
        <taxon>Panpulmonata</taxon>
        <taxon>Sacoglossa</taxon>
        <taxon>Placobranchoidea</taxon>
        <taxon>Plakobranchidae</taxon>
        <taxon>Elysia</taxon>
    </lineage>
</organism>
<evidence type="ECO:0000256" key="8">
    <source>
        <dbReference type="ARBA" id="ARBA00023136"/>
    </source>
</evidence>
<evidence type="ECO:0000256" key="7">
    <source>
        <dbReference type="ARBA" id="ARBA00023065"/>
    </source>
</evidence>
<dbReference type="AlphaFoldDB" id="A0AAE1ANZ7"/>
<keyword evidence="5 13" id="KW-1133">Transmembrane helix</keyword>
<evidence type="ECO:0000313" key="14">
    <source>
        <dbReference type="EMBL" id="KAK3790661.1"/>
    </source>
</evidence>
<feature type="compositionally biased region" description="Basic and acidic residues" evidence="12">
    <location>
        <begin position="154"/>
        <end position="165"/>
    </location>
</feature>
<dbReference type="Proteomes" id="UP001283361">
    <property type="component" value="Unassembled WGS sequence"/>
</dbReference>
<accession>A0AAE1ANZ7</accession>
<keyword evidence="15" id="KW-1185">Reference proteome</keyword>
<keyword evidence="9 11" id="KW-0739">Sodium transport</keyword>
<evidence type="ECO:0000256" key="12">
    <source>
        <dbReference type="SAM" id="MobiDB-lite"/>
    </source>
</evidence>
<dbReference type="PANTHER" id="PTHR11690:SF248">
    <property type="entry name" value="PICKPOCKET 17, ISOFORM A"/>
    <property type="match status" value="1"/>
</dbReference>
<protein>
    <submittedName>
        <fullName evidence="14">Uncharacterized protein</fullName>
    </submittedName>
</protein>
<dbReference type="GO" id="GO:0015280">
    <property type="term" value="F:ligand-gated sodium channel activity"/>
    <property type="evidence" value="ECO:0007669"/>
    <property type="project" value="TreeGrafter"/>
</dbReference>
<keyword evidence="10 11" id="KW-0407">Ion channel</keyword>
<feature type="compositionally biased region" description="Basic and acidic residues" evidence="12">
    <location>
        <begin position="186"/>
        <end position="203"/>
    </location>
</feature>
<sequence length="596" mass="68028">MAKEEPNVYANPNRKHRTSINAVSDSRENDERPQGLAGIFSNFADKSSMSGLPFITGADNKLVRAIWSCLLMAAFGLMSFHLYRLLLTYYEYKKQTQVHLSFSNLQFPAVTICNVNPLRMSQSILASAEMNEFIASVNPNTVMRNLQLEEGDDEHVGDQPAKEISDFPLKGGKKDKNRANSASQTQDKREKEAGQRKQSEVKRNNRGRGKLRKKHVFDEIGKGQKNITVVQTFMDEFIRKKDQRSWETESNHSGLWMLEQRFRQIFLQHSPSVRAQMGHQINDMLLQCSFAGRECVGSNFTLLLTEQYGNCYTLQYHKFVSRMSGPADGLQLTLFLETDEYVPGIANSKGIQVVIHDQGTIPFPVEEGLAVNTGSETFIGLRRVEVTRLSSPYGKCTSVKNFRKTYGFKYTRVACQKVCQQKRTEHECGCYDNTQQEINSFLHRSKNLQPCQSQKEMMCAMRLSLRFKKNLDTSCNCHEPCSEATFEKTVSMRKWPSPAFATLLSSAACDSESSACHGLPYKDEVDLRDEFINLVIYYEDLNYEDLKELVDYELDQFLSDVGGTIGLWIGLSFLALFEIIHLFIHIFLYICCGKRY</sequence>
<evidence type="ECO:0000256" key="10">
    <source>
        <dbReference type="ARBA" id="ARBA00023303"/>
    </source>
</evidence>
<evidence type="ECO:0000256" key="11">
    <source>
        <dbReference type="RuleBase" id="RU000679"/>
    </source>
</evidence>
<evidence type="ECO:0000256" key="9">
    <source>
        <dbReference type="ARBA" id="ARBA00023201"/>
    </source>
</evidence>
<keyword evidence="8 13" id="KW-0472">Membrane</keyword>
<feature type="transmembrane region" description="Helical" evidence="13">
    <location>
        <begin position="65"/>
        <end position="86"/>
    </location>
</feature>
<feature type="compositionally biased region" description="Basic residues" evidence="12">
    <location>
        <begin position="204"/>
        <end position="214"/>
    </location>
</feature>
<keyword evidence="7 11" id="KW-0406">Ion transport</keyword>
<evidence type="ECO:0000256" key="3">
    <source>
        <dbReference type="ARBA" id="ARBA00022461"/>
    </source>
</evidence>
<feature type="region of interest" description="Disordered" evidence="12">
    <location>
        <begin position="1"/>
        <end position="32"/>
    </location>
</feature>
<gene>
    <name evidence="14" type="ORF">RRG08_048785</name>
</gene>
<feature type="transmembrane region" description="Helical" evidence="13">
    <location>
        <begin position="565"/>
        <end position="590"/>
    </location>
</feature>
<comment type="similarity">
    <text evidence="11">Belongs to the amiloride-sensitive sodium channel (TC 1.A.6) family.</text>
</comment>
<keyword evidence="2 11" id="KW-0813">Transport</keyword>
<comment type="caution">
    <text evidence="14">The sequence shown here is derived from an EMBL/GenBank/DDBJ whole genome shotgun (WGS) entry which is preliminary data.</text>
</comment>
<dbReference type="GO" id="GO:0005886">
    <property type="term" value="C:plasma membrane"/>
    <property type="evidence" value="ECO:0007669"/>
    <property type="project" value="TreeGrafter"/>
</dbReference>
<evidence type="ECO:0000256" key="6">
    <source>
        <dbReference type="ARBA" id="ARBA00023053"/>
    </source>
</evidence>
<keyword evidence="6" id="KW-0915">Sodium</keyword>